<dbReference type="Gene3D" id="3.10.129.10">
    <property type="entry name" value="Hotdog Thioesterase"/>
    <property type="match status" value="1"/>
</dbReference>
<evidence type="ECO:0000256" key="3">
    <source>
        <dbReference type="SAM" id="MobiDB-lite"/>
    </source>
</evidence>
<feature type="region of interest" description="Disordered" evidence="3">
    <location>
        <begin position="1"/>
        <end position="21"/>
    </location>
</feature>
<dbReference type="Pfam" id="PF03061">
    <property type="entry name" value="4HBT"/>
    <property type="match status" value="1"/>
</dbReference>
<keyword evidence="2" id="KW-0378">Hydrolase</keyword>
<dbReference type="EMBL" id="SMAJ01000014">
    <property type="protein sequence ID" value="TCT03708.1"/>
    <property type="molecule type" value="Genomic_DNA"/>
</dbReference>
<organism evidence="5 6">
    <name type="scientific">Paralcaligenes ureilyticus</name>
    <dbReference type="NCBI Taxonomy" id="627131"/>
    <lineage>
        <taxon>Bacteria</taxon>
        <taxon>Pseudomonadati</taxon>
        <taxon>Pseudomonadota</taxon>
        <taxon>Betaproteobacteria</taxon>
        <taxon>Burkholderiales</taxon>
        <taxon>Alcaligenaceae</taxon>
        <taxon>Paralcaligenes</taxon>
    </lineage>
</organism>
<dbReference type="InterPro" id="IPR029069">
    <property type="entry name" value="HotDog_dom_sf"/>
</dbReference>
<feature type="compositionally biased region" description="Polar residues" evidence="3">
    <location>
        <begin position="1"/>
        <end position="18"/>
    </location>
</feature>
<dbReference type="RefSeq" id="WP_132584202.1">
    <property type="nucleotide sequence ID" value="NZ_SMAJ01000014.1"/>
</dbReference>
<evidence type="ECO:0000256" key="1">
    <source>
        <dbReference type="ARBA" id="ARBA00008324"/>
    </source>
</evidence>
<dbReference type="InterPro" id="IPR039298">
    <property type="entry name" value="ACOT13"/>
</dbReference>
<accession>A0A4V2UXJ0</accession>
<gene>
    <name evidence="5" type="ORF">EDC26_11414</name>
</gene>
<evidence type="ECO:0000313" key="5">
    <source>
        <dbReference type="EMBL" id="TCT03708.1"/>
    </source>
</evidence>
<reference evidence="5 6" key="1">
    <citation type="submission" date="2019-03" db="EMBL/GenBank/DDBJ databases">
        <title>Genomic Encyclopedia of Type Strains, Phase IV (KMG-IV): sequencing the most valuable type-strain genomes for metagenomic binning, comparative biology and taxonomic classification.</title>
        <authorList>
            <person name="Goeker M."/>
        </authorList>
    </citation>
    <scope>NUCLEOTIDE SEQUENCE [LARGE SCALE GENOMIC DNA]</scope>
    <source>
        <strain evidence="5 6">DSM 24591</strain>
    </source>
</reference>
<name>A0A4V2UXJ0_9BURK</name>
<dbReference type="PANTHER" id="PTHR21660">
    <property type="entry name" value="THIOESTERASE SUPERFAMILY MEMBER-RELATED"/>
    <property type="match status" value="1"/>
</dbReference>
<feature type="domain" description="Thioesterase" evidence="4">
    <location>
        <begin position="83"/>
        <end position="153"/>
    </location>
</feature>
<dbReference type="CDD" id="cd03443">
    <property type="entry name" value="PaaI_thioesterase"/>
    <property type="match status" value="1"/>
</dbReference>
<dbReference type="OrthoDB" id="9813282at2"/>
<keyword evidence="6" id="KW-1185">Reference proteome</keyword>
<dbReference type="InterPro" id="IPR003736">
    <property type="entry name" value="PAAI_dom"/>
</dbReference>
<dbReference type="SUPFAM" id="SSF54637">
    <property type="entry name" value="Thioesterase/thiol ester dehydrase-isomerase"/>
    <property type="match status" value="1"/>
</dbReference>
<dbReference type="Proteomes" id="UP000295525">
    <property type="component" value="Unassembled WGS sequence"/>
</dbReference>
<protein>
    <submittedName>
        <fullName evidence="5">Uncharacterized protein (TIGR00369 family)</fullName>
    </submittedName>
</protein>
<comment type="similarity">
    <text evidence="1">Belongs to the thioesterase PaaI family.</text>
</comment>
<evidence type="ECO:0000259" key="4">
    <source>
        <dbReference type="Pfam" id="PF03061"/>
    </source>
</evidence>
<comment type="caution">
    <text evidence="5">The sequence shown here is derived from an EMBL/GenBank/DDBJ whole genome shotgun (WGS) entry which is preliminary data.</text>
</comment>
<proteinExistence type="inferred from homology"/>
<dbReference type="GO" id="GO:0047617">
    <property type="term" value="F:fatty acyl-CoA hydrolase activity"/>
    <property type="evidence" value="ECO:0007669"/>
    <property type="project" value="InterPro"/>
</dbReference>
<dbReference type="AlphaFoldDB" id="A0A4V2UXJ0"/>
<evidence type="ECO:0000256" key="2">
    <source>
        <dbReference type="ARBA" id="ARBA00022801"/>
    </source>
</evidence>
<dbReference type="NCBIfam" id="TIGR00369">
    <property type="entry name" value="unchar_dom_1"/>
    <property type="match status" value="1"/>
</dbReference>
<evidence type="ECO:0000313" key="6">
    <source>
        <dbReference type="Proteomes" id="UP000295525"/>
    </source>
</evidence>
<sequence>MKNTLPTATPTDANNTESRSNRLRDYEIDPVAVRAACENALETWRPAMGEFFLARFLGLALRYDDQHCTIDFDVADFMLNPKGTLHGGIIALTLDTSMGHLLSHLYGTASTLEMKVQYLRAVAPGPAKVVASVLKKGHSVCFLQADFYDSSGEMAAFATSTWKLSARHNPQPLPATAS</sequence>
<dbReference type="PANTHER" id="PTHR21660:SF1">
    <property type="entry name" value="ACYL-COENZYME A THIOESTERASE 13"/>
    <property type="match status" value="1"/>
</dbReference>
<dbReference type="InterPro" id="IPR006683">
    <property type="entry name" value="Thioestr_dom"/>
</dbReference>